<proteinExistence type="inferred from homology"/>
<keyword evidence="1 6" id="KW-0645">Protease</keyword>
<keyword evidence="4 6" id="KW-0862">Zinc</keyword>
<protein>
    <submittedName>
        <fullName evidence="8">Oligoendopeptidase, M3 family</fullName>
    </submittedName>
</protein>
<dbReference type="InterPro" id="IPR011976">
    <property type="entry name" value="Pept_M3B_oligopep-rel"/>
</dbReference>
<dbReference type="Gene3D" id="1.10.1370.30">
    <property type="match status" value="1"/>
</dbReference>
<dbReference type="GO" id="GO:0006508">
    <property type="term" value="P:proteolysis"/>
    <property type="evidence" value="ECO:0007669"/>
    <property type="project" value="UniProtKB-KW"/>
</dbReference>
<dbReference type="Proteomes" id="UP000198823">
    <property type="component" value="Unassembled WGS sequence"/>
</dbReference>
<sequence length="599" mass="69836">MDVFFGIARQFGVAISLPFIKNGKEDIYQEGVVVLTTFKDYEYKRPDMELLRTEWNKHLARFRQADSANVQDVEIRELNRLANNFTTASNLVYIRSSIDTSDAYYEKQRDYFNEIGPEFDELNTAFYKELVKSPFREELEKRWGTQLFTIADQKIRSFSAEAIPLLQQENKLASEYAKLIASAQIEFDGKTLTLAQLGPYTQSKDRKTRKAANEARFGFFAEHKNDFDEIYQKLVEVRHQIARILGYQDFVEVGYLRMNRIGYDREMVKNFREQVKTHIVPLATRLYERQASRIGVDRLTFHDEGLNFITGNAIPKGDADWVIENGKKMYDELSPETSEFFGFMLERHLMDLIAKKGKEGGGYCTYIDNYASPFIFSNFNGTSDDIDVLTHEAGHAFQVYSSRNIGVPEYIWPTSEAAEIHSMSMEFFAWPWMDQFFEDDTEKYKFSHLSSALLFLPYGVAVDEFQHMIYENPGMTPADRKAAWKKLESEYLPHRDYEGLEYLEEGGFWQRQAHIYEIPFYYIDYCLAQICALQFWKRSREEREAAWADYLHLCRLGGSLPFTELIKEANLLSPFEDGCIESVMGPIIEWLDAVDDRSL</sequence>
<evidence type="ECO:0000259" key="7">
    <source>
        <dbReference type="Pfam" id="PF01432"/>
    </source>
</evidence>
<dbReference type="GO" id="GO:0046872">
    <property type="term" value="F:metal ion binding"/>
    <property type="evidence" value="ECO:0007669"/>
    <property type="project" value="UniProtKB-UniRule"/>
</dbReference>
<organism evidence="8 9">
    <name type="scientific">Bhargavaea beijingensis</name>
    <dbReference type="NCBI Taxonomy" id="426756"/>
    <lineage>
        <taxon>Bacteria</taxon>
        <taxon>Bacillati</taxon>
        <taxon>Bacillota</taxon>
        <taxon>Bacilli</taxon>
        <taxon>Bacillales</taxon>
        <taxon>Caryophanaceae</taxon>
        <taxon>Bhargavaea</taxon>
    </lineage>
</organism>
<comment type="cofactor">
    <cofactor evidence="6">
        <name>Zn(2+)</name>
        <dbReference type="ChEBI" id="CHEBI:29105"/>
    </cofactor>
    <text evidence="6">Binds 1 zinc ion.</text>
</comment>
<keyword evidence="5 6" id="KW-0482">Metalloprotease</keyword>
<evidence type="ECO:0000313" key="8">
    <source>
        <dbReference type="EMBL" id="SDE47036.1"/>
    </source>
</evidence>
<gene>
    <name evidence="8" type="ORF">SAMN04488126_10986</name>
</gene>
<evidence type="ECO:0000256" key="5">
    <source>
        <dbReference type="ARBA" id="ARBA00023049"/>
    </source>
</evidence>
<dbReference type="GO" id="GO:0006518">
    <property type="term" value="P:peptide metabolic process"/>
    <property type="evidence" value="ECO:0007669"/>
    <property type="project" value="TreeGrafter"/>
</dbReference>
<name>A0A1G7D7Z2_9BACL</name>
<evidence type="ECO:0000256" key="1">
    <source>
        <dbReference type="ARBA" id="ARBA00022670"/>
    </source>
</evidence>
<dbReference type="SUPFAM" id="SSF55486">
    <property type="entry name" value="Metalloproteases ('zincins'), catalytic domain"/>
    <property type="match status" value="1"/>
</dbReference>
<dbReference type="STRING" id="426756.SAMN04488126_10986"/>
<comment type="similarity">
    <text evidence="6">Belongs to the peptidase M3 family.</text>
</comment>
<feature type="domain" description="Peptidase M3A/M3B catalytic" evidence="7">
    <location>
        <begin position="345"/>
        <end position="582"/>
    </location>
</feature>
<dbReference type="NCBIfam" id="TIGR02289">
    <property type="entry name" value="M3_not_pepF"/>
    <property type="match status" value="1"/>
</dbReference>
<dbReference type="Pfam" id="PF01432">
    <property type="entry name" value="Peptidase_M3"/>
    <property type="match status" value="2"/>
</dbReference>
<feature type="domain" description="Peptidase M3A/M3B catalytic" evidence="7">
    <location>
        <begin position="200"/>
        <end position="298"/>
    </location>
</feature>
<keyword evidence="2 6" id="KW-0479">Metal-binding</keyword>
<dbReference type="PANTHER" id="PTHR11804">
    <property type="entry name" value="PROTEASE M3 THIMET OLIGOPEPTIDASE-RELATED"/>
    <property type="match status" value="1"/>
</dbReference>
<dbReference type="PANTHER" id="PTHR11804:SF28">
    <property type="entry name" value="OLIGOENDOPEPTIDASE F"/>
    <property type="match status" value="1"/>
</dbReference>
<dbReference type="GO" id="GO:0004222">
    <property type="term" value="F:metalloendopeptidase activity"/>
    <property type="evidence" value="ECO:0007669"/>
    <property type="project" value="InterPro"/>
</dbReference>
<dbReference type="AlphaFoldDB" id="A0A1G7D7Z2"/>
<dbReference type="CDD" id="cd09606">
    <property type="entry name" value="M3B_PepF"/>
    <property type="match status" value="1"/>
</dbReference>
<keyword evidence="3 6" id="KW-0378">Hydrolase</keyword>
<evidence type="ECO:0000313" key="9">
    <source>
        <dbReference type="Proteomes" id="UP000198823"/>
    </source>
</evidence>
<dbReference type="InterPro" id="IPR001567">
    <property type="entry name" value="Pept_M3A_M3B_dom"/>
</dbReference>
<dbReference type="EMBL" id="FNAR01000009">
    <property type="protein sequence ID" value="SDE47036.1"/>
    <property type="molecule type" value="Genomic_DNA"/>
</dbReference>
<evidence type="ECO:0000256" key="6">
    <source>
        <dbReference type="RuleBase" id="RU003435"/>
    </source>
</evidence>
<reference evidence="8 9" key="1">
    <citation type="submission" date="2016-10" db="EMBL/GenBank/DDBJ databases">
        <authorList>
            <person name="de Groot N.N."/>
        </authorList>
    </citation>
    <scope>NUCLEOTIDE SEQUENCE [LARGE SCALE GENOMIC DNA]</scope>
    <source>
        <strain evidence="8 9">CGMCC 1.6762</strain>
    </source>
</reference>
<accession>A0A1G7D7Z2</accession>
<evidence type="ECO:0000256" key="4">
    <source>
        <dbReference type="ARBA" id="ARBA00022833"/>
    </source>
</evidence>
<dbReference type="InterPro" id="IPR045090">
    <property type="entry name" value="Pept_M3A_M3B"/>
</dbReference>
<evidence type="ECO:0000256" key="3">
    <source>
        <dbReference type="ARBA" id="ARBA00022801"/>
    </source>
</evidence>
<evidence type="ECO:0000256" key="2">
    <source>
        <dbReference type="ARBA" id="ARBA00022723"/>
    </source>
</evidence>